<reference evidence="2" key="1">
    <citation type="submission" date="2021-07" db="EMBL/GenBank/DDBJ databases">
        <authorList>
            <person name="Durling M."/>
        </authorList>
    </citation>
    <scope>NUCLEOTIDE SEQUENCE</scope>
</reference>
<keyword evidence="3" id="KW-1185">Reference proteome</keyword>
<sequence length="233" mass="26556">MAELDAPAGSTAGPSMSGSLRAFHNIVKVKATIYMYSRPGADDRVCNISCHPQFDELIKGTEFEFKELSDLNEILDYRLEKNKLGELYCYALDIGIPEGQRISDINDQEWRDSLLKRGRNPRDKEDGEAAVALLDRYEAICKWIREGKIFDLPREGQGSSYVKPNAYLAIRLAETEMALEEIQMKLEDLRQLKLEQAKRVASSSVAELQYRGKKIKIADLFRYIIDCLQRTLA</sequence>
<dbReference type="AlphaFoldDB" id="A0A9N9PQJ1"/>
<protein>
    <submittedName>
        <fullName evidence="2">Uncharacterized protein</fullName>
    </submittedName>
</protein>
<dbReference type="EMBL" id="CAJVRL010000043">
    <property type="protein sequence ID" value="CAG8951548.1"/>
    <property type="molecule type" value="Genomic_DNA"/>
</dbReference>
<evidence type="ECO:0000313" key="3">
    <source>
        <dbReference type="Proteomes" id="UP000696280"/>
    </source>
</evidence>
<evidence type="ECO:0000256" key="1">
    <source>
        <dbReference type="SAM" id="Coils"/>
    </source>
</evidence>
<keyword evidence="1" id="KW-0175">Coiled coil</keyword>
<name>A0A9N9PQJ1_9HELO</name>
<dbReference type="OrthoDB" id="3000060at2759"/>
<accession>A0A9N9PQJ1</accession>
<proteinExistence type="predicted"/>
<comment type="caution">
    <text evidence="2">The sequence shown here is derived from an EMBL/GenBank/DDBJ whole genome shotgun (WGS) entry which is preliminary data.</text>
</comment>
<dbReference type="Proteomes" id="UP000696280">
    <property type="component" value="Unassembled WGS sequence"/>
</dbReference>
<gene>
    <name evidence="2" type="ORF">HYFRA_00007464</name>
</gene>
<evidence type="ECO:0000313" key="2">
    <source>
        <dbReference type="EMBL" id="CAG8951548.1"/>
    </source>
</evidence>
<organism evidence="2 3">
    <name type="scientific">Hymenoscyphus fraxineus</name>
    <dbReference type="NCBI Taxonomy" id="746836"/>
    <lineage>
        <taxon>Eukaryota</taxon>
        <taxon>Fungi</taxon>
        <taxon>Dikarya</taxon>
        <taxon>Ascomycota</taxon>
        <taxon>Pezizomycotina</taxon>
        <taxon>Leotiomycetes</taxon>
        <taxon>Helotiales</taxon>
        <taxon>Helotiaceae</taxon>
        <taxon>Hymenoscyphus</taxon>
    </lineage>
</organism>
<feature type="coiled-coil region" evidence="1">
    <location>
        <begin position="172"/>
        <end position="199"/>
    </location>
</feature>